<dbReference type="PANTHER" id="PTHR34853">
    <property type="match status" value="1"/>
</dbReference>
<dbReference type="InterPro" id="IPR029058">
    <property type="entry name" value="AB_hydrolase_fold"/>
</dbReference>
<feature type="region of interest" description="Disordered" evidence="2">
    <location>
        <begin position="498"/>
        <end position="539"/>
    </location>
</feature>
<evidence type="ECO:0000313" key="4">
    <source>
        <dbReference type="EMBL" id="PKS06170.1"/>
    </source>
</evidence>
<evidence type="ECO:0000256" key="3">
    <source>
        <dbReference type="SAM" id="SignalP"/>
    </source>
</evidence>
<gene>
    <name evidence="4" type="ORF">jhhlp_007487</name>
</gene>
<dbReference type="EMBL" id="NLAX01001036">
    <property type="protein sequence ID" value="PKS06170.1"/>
    <property type="molecule type" value="Genomic_DNA"/>
</dbReference>
<organism evidence="4 5">
    <name type="scientific">Lomentospora prolificans</name>
    <dbReference type="NCBI Taxonomy" id="41688"/>
    <lineage>
        <taxon>Eukaryota</taxon>
        <taxon>Fungi</taxon>
        <taxon>Dikarya</taxon>
        <taxon>Ascomycota</taxon>
        <taxon>Pezizomycotina</taxon>
        <taxon>Sordariomycetes</taxon>
        <taxon>Hypocreomycetidae</taxon>
        <taxon>Microascales</taxon>
        <taxon>Microascaceae</taxon>
        <taxon>Lomentospora</taxon>
    </lineage>
</organism>
<dbReference type="Proteomes" id="UP000233524">
    <property type="component" value="Unassembled WGS sequence"/>
</dbReference>
<feature type="chain" id="PRO_5014962889" evidence="3">
    <location>
        <begin position="28"/>
        <end position="539"/>
    </location>
</feature>
<reference evidence="4 5" key="1">
    <citation type="journal article" date="2017" name="G3 (Bethesda)">
        <title>First Draft Genome Sequence of the Pathogenic Fungus Lomentospora prolificans (Formerly Scedosporium prolificans).</title>
        <authorList>
            <person name="Luo R."/>
            <person name="Zimin A."/>
            <person name="Workman R."/>
            <person name="Fan Y."/>
            <person name="Pertea G."/>
            <person name="Grossman N."/>
            <person name="Wear M.P."/>
            <person name="Jia B."/>
            <person name="Miller H."/>
            <person name="Casadevall A."/>
            <person name="Timp W."/>
            <person name="Zhang S.X."/>
            <person name="Salzberg S.L."/>
        </authorList>
    </citation>
    <scope>NUCLEOTIDE SEQUENCE [LARGE SCALE GENOMIC DNA]</scope>
    <source>
        <strain evidence="4 5">JHH-5317</strain>
    </source>
</reference>
<dbReference type="AlphaFoldDB" id="A0A2N3N163"/>
<comment type="caution">
    <text evidence="4">The sequence shown here is derived from an EMBL/GenBank/DDBJ whole genome shotgun (WGS) entry which is preliminary data.</text>
</comment>
<accession>A0A2N3N163</accession>
<dbReference type="InParanoid" id="A0A2N3N163"/>
<feature type="signal peptide" evidence="3">
    <location>
        <begin position="1"/>
        <end position="27"/>
    </location>
</feature>
<dbReference type="Gene3D" id="3.40.50.1820">
    <property type="entry name" value="alpha/beta hydrolase"/>
    <property type="match status" value="1"/>
</dbReference>
<evidence type="ECO:0000256" key="1">
    <source>
        <dbReference type="ARBA" id="ARBA00022801"/>
    </source>
</evidence>
<dbReference type="PANTHER" id="PTHR34853:SF5">
    <property type="entry name" value="LIP-DOMAIN-CONTAINING PROTEIN-RELATED"/>
    <property type="match status" value="1"/>
</dbReference>
<dbReference type="InterPro" id="IPR005152">
    <property type="entry name" value="Lipase_secreted"/>
</dbReference>
<dbReference type="SUPFAM" id="SSF53474">
    <property type="entry name" value="alpha/beta-Hydrolases"/>
    <property type="match status" value="1"/>
</dbReference>
<sequence>MGGSRRPFWGFIRAPFFLCLFFLLVSALESETPTFNGLAIRELAYRQDDGGEDAPIGEPNDPETPGGEGGDNTGEPIEPAEPEIEYNPPPTEDPWYSPPEGWEEATPGTILKTRPEGLADCPITYCAGTYQFLYKSTDTHGDDSWAVATIFYSNITAPGCEDPDNMDGCVQGVVTYDVAYDSSSLDGSPSYLLQWGDPYGEMVDLLKRAYYVMLPDYEGPKAAYCDGPQAGRATLDAIRGIKNIGHEVGIKTETAKYTIWGYSGGAFAAGITAEMAAEYAPELEIAGAVIGGTTPNITSAFLRMNGQATAGLVVNGLIGITAQWPDVREYMMDRLKKEGPYNATGFFRATQFASFYVLYGYAGHDVYNYFENGEDDILQGPIRELFDTEGAMGIHGIPNMPSFYYKAEVDEMSPIEETDVMIQHFCDNGANILYHRNSLGDHNKELWSGRLRAMDFIGKVTHGVGEIEIPETGCLWQNVTIDLPNWDEIATGRALRGIVPQEPAEPGQQEDDAPVQSPDEDPVADPDEPKKCRKRRQSK</sequence>
<dbReference type="OrthoDB" id="2373480at2759"/>
<protein>
    <submittedName>
        <fullName evidence="4">Uncharacterized protein</fullName>
    </submittedName>
</protein>
<keyword evidence="5" id="KW-1185">Reference proteome</keyword>
<keyword evidence="3" id="KW-0732">Signal</keyword>
<feature type="region of interest" description="Disordered" evidence="2">
    <location>
        <begin position="49"/>
        <end position="106"/>
    </location>
</feature>
<evidence type="ECO:0000313" key="5">
    <source>
        <dbReference type="Proteomes" id="UP000233524"/>
    </source>
</evidence>
<keyword evidence="1" id="KW-0378">Hydrolase</keyword>
<feature type="compositionally biased region" description="Acidic residues" evidence="2">
    <location>
        <begin position="508"/>
        <end position="526"/>
    </location>
</feature>
<dbReference type="Gene3D" id="1.10.260.130">
    <property type="match status" value="1"/>
</dbReference>
<dbReference type="GO" id="GO:0016042">
    <property type="term" value="P:lipid catabolic process"/>
    <property type="evidence" value="ECO:0007669"/>
    <property type="project" value="InterPro"/>
</dbReference>
<name>A0A2N3N163_9PEZI</name>
<dbReference type="VEuPathDB" id="FungiDB:jhhlp_007487"/>
<evidence type="ECO:0000256" key="2">
    <source>
        <dbReference type="SAM" id="MobiDB-lite"/>
    </source>
</evidence>
<proteinExistence type="predicted"/>
<dbReference type="Pfam" id="PF03583">
    <property type="entry name" value="LIP"/>
    <property type="match status" value="1"/>
</dbReference>
<dbReference type="GO" id="GO:0004806">
    <property type="term" value="F:triacylglycerol lipase activity"/>
    <property type="evidence" value="ECO:0007669"/>
    <property type="project" value="InterPro"/>
</dbReference>